<evidence type="ECO:0000256" key="3">
    <source>
        <dbReference type="ARBA" id="ARBA00012781"/>
    </source>
</evidence>
<keyword evidence="4 8" id="KW-0479">Metal-binding</keyword>
<dbReference type="InterPro" id="IPR006680">
    <property type="entry name" value="Amidohydro-rel"/>
</dbReference>
<dbReference type="EC" id="3.5.4.3" evidence="3 7"/>
<dbReference type="GO" id="GO:0006147">
    <property type="term" value="P:guanine catabolic process"/>
    <property type="evidence" value="ECO:0007669"/>
    <property type="project" value="UniProtKB-UniRule"/>
</dbReference>
<comment type="function">
    <text evidence="8">Catalyzes the hydrolytic deamination of guanine, producing xanthine and ammonia.</text>
</comment>
<dbReference type="GO" id="GO:0008270">
    <property type="term" value="F:zinc ion binding"/>
    <property type="evidence" value="ECO:0007669"/>
    <property type="project" value="UniProtKB-UniRule"/>
</dbReference>
<evidence type="ECO:0000313" key="10">
    <source>
        <dbReference type="EMBL" id="SJZ59954.1"/>
    </source>
</evidence>
<organism evidence="10 11">
    <name type="scientific">Cetobacterium ceti</name>
    <dbReference type="NCBI Taxonomy" id="180163"/>
    <lineage>
        <taxon>Bacteria</taxon>
        <taxon>Fusobacteriati</taxon>
        <taxon>Fusobacteriota</taxon>
        <taxon>Fusobacteriia</taxon>
        <taxon>Fusobacteriales</taxon>
        <taxon>Fusobacteriaceae</taxon>
        <taxon>Cetobacterium</taxon>
    </lineage>
</organism>
<evidence type="ECO:0000256" key="4">
    <source>
        <dbReference type="ARBA" id="ARBA00022723"/>
    </source>
</evidence>
<comment type="similarity">
    <text evidence="2 8">Belongs to the metallo-dependent hydrolases superfamily. ATZ/TRZ family.</text>
</comment>
<dbReference type="InterPro" id="IPR051607">
    <property type="entry name" value="Metallo-dep_hydrolases"/>
</dbReference>
<comment type="cofactor">
    <cofactor evidence="8">
        <name>Zn(2+)</name>
        <dbReference type="ChEBI" id="CHEBI:29105"/>
    </cofactor>
    <text evidence="8">Binds 1 zinc ion per subunit.</text>
</comment>
<dbReference type="Gene3D" id="3.20.20.140">
    <property type="entry name" value="Metal-dependent hydrolases"/>
    <property type="match status" value="1"/>
</dbReference>
<evidence type="ECO:0000256" key="5">
    <source>
        <dbReference type="ARBA" id="ARBA00022801"/>
    </source>
</evidence>
<name>A0A1T4LZR3_9FUSO</name>
<reference evidence="10 11" key="1">
    <citation type="submission" date="2017-02" db="EMBL/GenBank/DDBJ databases">
        <authorList>
            <person name="Peterson S.W."/>
        </authorList>
    </citation>
    <scope>NUCLEOTIDE SEQUENCE [LARGE SCALE GENOMIC DNA]</scope>
    <source>
        <strain evidence="10 11">ATCC 700028</strain>
    </source>
</reference>
<keyword evidence="6 8" id="KW-0862">Zinc</keyword>
<dbReference type="Proteomes" id="UP000191153">
    <property type="component" value="Unassembled WGS sequence"/>
</dbReference>
<dbReference type="Pfam" id="PF01979">
    <property type="entry name" value="Amidohydro_1"/>
    <property type="match status" value="1"/>
</dbReference>
<dbReference type="NCBIfam" id="TIGR02967">
    <property type="entry name" value="guan_deamin"/>
    <property type="match status" value="1"/>
</dbReference>
<feature type="domain" description="Amidohydrolase-related" evidence="9">
    <location>
        <begin position="57"/>
        <end position="421"/>
    </location>
</feature>
<comment type="pathway">
    <text evidence="1 8">Purine metabolism; guanine degradation; xanthine from guanine: step 1/1.</text>
</comment>
<evidence type="ECO:0000256" key="2">
    <source>
        <dbReference type="ARBA" id="ARBA00006745"/>
    </source>
</evidence>
<accession>A0A1T4LZR3</accession>
<dbReference type="InterPro" id="IPR011059">
    <property type="entry name" value="Metal-dep_hydrolase_composite"/>
</dbReference>
<protein>
    <recommendedName>
        <fullName evidence="3 7">Guanine deaminase</fullName>
        <shortName evidence="8">Guanase</shortName>
        <ecNumber evidence="3 7">3.5.4.3</ecNumber>
    </recommendedName>
    <alternativeName>
        <fullName evidence="8">Guanine aminohydrolase</fullName>
    </alternativeName>
</protein>
<evidence type="ECO:0000256" key="6">
    <source>
        <dbReference type="ARBA" id="ARBA00022833"/>
    </source>
</evidence>
<evidence type="ECO:0000259" key="9">
    <source>
        <dbReference type="Pfam" id="PF01979"/>
    </source>
</evidence>
<sequence length="426" mass="48051">MGLKALKGTIVHTPVLGAYEILNDGYIVVENDKVVGTFEALPEEYKNVEVADYTGKMIIPGFVDLHFHAPQFPNRGLGLDKELLPWLETYTFPEETKYADLDYAKNAYSKVIHELWKQGTTRAVLFGTIHREANELLMDMLNKAGLGAMVGKVNMDRNSPKTYCEKTQDSIDETRKFIENTKDKYKLVKPIITPRFVPTCTPELMRGLGELAKEYGVHIQSHLDENRGEIGWVSELHPEHENYSVVYDNYQLFGNSTPTVMAHCIWNGPEEIELMKKRNIWVAHCPHSNTNLSSGIAPVRTYLREGIHVGLASDISGGHDVSIPRTIAAAAQSAKLRWVYLNDGEEVLSTPEWLYLATKGGGEFFGKVGSFEPGYDFDALVIDDSTIADVNERKTEERIERYLYVGDDRNIEARYVAGNLVQEPKF</sequence>
<gene>
    <name evidence="10" type="ORF">SAMN02745174_01028</name>
</gene>
<keyword evidence="5 8" id="KW-0378">Hydrolase</keyword>
<dbReference type="InterPro" id="IPR032466">
    <property type="entry name" value="Metal_Hydrolase"/>
</dbReference>
<dbReference type="PANTHER" id="PTHR11271">
    <property type="entry name" value="GUANINE DEAMINASE"/>
    <property type="match status" value="1"/>
</dbReference>
<dbReference type="OrthoDB" id="9776455at2"/>
<dbReference type="SUPFAM" id="SSF51338">
    <property type="entry name" value="Composite domain of metallo-dependent hydrolases"/>
    <property type="match status" value="2"/>
</dbReference>
<dbReference type="SUPFAM" id="SSF51556">
    <property type="entry name" value="Metallo-dependent hydrolases"/>
    <property type="match status" value="1"/>
</dbReference>
<dbReference type="GO" id="GO:0008892">
    <property type="term" value="F:guanine deaminase activity"/>
    <property type="evidence" value="ECO:0007669"/>
    <property type="project" value="UniProtKB-UniRule"/>
</dbReference>
<dbReference type="GO" id="GO:0005829">
    <property type="term" value="C:cytosol"/>
    <property type="evidence" value="ECO:0007669"/>
    <property type="project" value="TreeGrafter"/>
</dbReference>
<dbReference type="Gene3D" id="2.30.40.10">
    <property type="entry name" value="Urease, subunit C, domain 1"/>
    <property type="match status" value="1"/>
</dbReference>
<comment type="catalytic activity">
    <reaction evidence="8">
        <text>guanine + H2O + H(+) = xanthine + NH4(+)</text>
        <dbReference type="Rhea" id="RHEA:14665"/>
        <dbReference type="ChEBI" id="CHEBI:15377"/>
        <dbReference type="ChEBI" id="CHEBI:15378"/>
        <dbReference type="ChEBI" id="CHEBI:16235"/>
        <dbReference type="ChEBI" id="CHEBI:17712"/>
        <dbReference type="ChEBI" id="CHEBI:28938"/>
        <dbReference type="EC" id="3.5.4.3"/>
    </reaction>
</comment>
<dbReference type="STRING" id="180163.SAMN02745174_01028"/>
<dbReference type="PANTHER" id="PTHR11271:SF6">
    <property type="entry name" value="GUANINE DEAMINASE"/>
    <property type="match status" value="1"/>
</dbReference>
<evidence type="ECO:0000256" key="8">
    <source>
        <dbReference type="RuleBase" id="RU366009"/>
    </source>
</evidence>
<dbReference type="AlphaFoldDB" id="A0A1T4LZR3"/>
<dbReference type="InterPro" id="IPR014311">
    <property type="entry name" value="Guanine_deaminase"/>
</dbReference>
<dbReference type="UniPathway" id="UPA00603">
    <property type="reaction ID" value="UER00660"/>
</dbReference>
<evidence type="ECO:0000256" key="1">
    <source>
        <dbReference type="ARBA" id="ARBA00004984"/>
    </source>
</evidence>
<dbReference type="EMBL" id="FUWX01000007">
    <property type="protein sequence ID" value="SJZ59954.1"/>
    <property type="molecule type" value="Genomic_DNA"/>
</dbReference>
<evidence type="ECO:0000313" key="11">
    <source>
        <dbReference type="Proteomes" id="UP000191153"/>
    </source>
</evidence>
<proteinExistence type="inferred from homology"/>
<keyword evidence="11" id="KW-1185">Reference proteome</keyword>
<evidence type="ECO:0000256" key="7">
    <source>
        <dbReference type="NCBIfam" id="TIGR02967"/>
    </source>
</evidence>
<dbReference type="RefSeq" id="WP_078693540.1">
    <property type="nucleotide sequence ID" value="NZ_FUWX01000007.1"/>
</dbReference>